<keyword evidence="2" id="KW-0732">Signal</keyword>
<gene>
    <name evidence="3" type="ordered locus">Mmol_1646</name>
</gene>
<sequence length="171" mass="18717">MKPFLLNLLACALLYCAQAAIAATTYRCSSNSFQDTPCLNYSHSKPLKSAAKTVTNPEPTKAPAPYVVDADCKQRGDAAKKIMWQRQVGKTKEQQLEATQDTPTHALISEVYNQRGTVVEVRNNVELACMQQKEKDKLAAQLLLAANKLKRHDNSTAATPEPTATGKANKN</sequence>
<reference evidence="4" key="1">
    <citation type="submission" date="2009-07" db="EMBL/GenBank/DDBJ databases">
        <title>Complete sequence of Methylotenera mobilis JLW8.</title>
        <authorList>
            <consortium name="US DOE Joint Genome Institute"/>
            <person name="Lucas S."/>
            <person name="Copeland A."/>
            <person name="Lapidus A."/>
            <person name="Glavina del Rio T."/>
            <person name="Tice H."/>
            <person name="Bruce D."/>
            <person name="Goodwin L."/>
            <person name="Pitluck S."/>
            <person name="LaButti K.M."/>
            <person name="Clum A."/>
            <person name="Larimer F."/>
            <person name="Land M."/>
            <person name="Hauser L."/>
            <person name="Kyrpides N."/>
            <person name="Mikhailova N."/>
            <person name="Kayluzhnaya M."/>
            <person name="Chistoserdova L."/>
        </authorList>
    </citation>
    <scope>NUCLEOTIDE SEQUENCE [LARGE SCALE GENOMIC DNA]</scope>
    <source>
        <strain evidence="4">JLW8 / ATCC BAA-1282 / DSM 17540</strain>
    </source>
</reference>
<reference evidence="3 4" key="2">
    <citation type="journal article" date="2011" name="J. Bacteriol.">
        <title>Genomes of three methylotrophs from a single niche uncover genetic and metabolic divergence of Methylophilaceae.</title>
        <authorList>
            <person name="Lapidus A."/>
            <person name="Clum A."/>
            <person name="Labutti K."/>
            <person name="Kaluzhnaya M.G."/>
            <person name="Lim S."/>
            <person name="Beck D.A."/>
            <person name="Glavina Del Rio T."/>
            <person name="Nolan M."/>
            <person name="Mavromatis K."/>
            <person name="Huntemann M."/>
            <person name="Lucas S."/>
            <person name="Lidstrom M.E."/>
            <person name="Ivanova N."/>
            <person name="Chistoserdova L."/>
        </authorList>
    </citation>
    <scope>NUCLEOTIDE SEQUENCE [LARGE SCALE GENOMIC DNA]</scope>
    <source>
        <strain evidence="4">JLW8 / ATCC BAA-1282 / DSM 17540</strain>
    </source>
</reference>
<organism evidence="3 4">
    <name type="scientific">Methylotenera mobilis (strain JLW8 / ATCC BAA-1282 / DSM 17540)</name>
    <dbReference type="NCBI Taxonomy" id="583345"/>
    <lineage>
        <taxon>Bacteria</taxon>
        <taxon>Pseudomonadati</taxon>
        <taxon>Pseudomonadota</taxon>
        <taxon>Betaproteobacteria</taxon>
        <taxon>Nitrosomonadales</taxon>
        <taxon>Methylophilaceae</taxon>
        <taxon>Methylotenera</taxon>
    </lineage>
</organism>
<dbReference type="RefSeq" id="WP_015832585.1">
    <property type="nucleotide sequence ID" value="NC_012968.1"/>
</dbReference>
<dbReference type="KEGG" id="mmb:Mmol_1646"/>
<dbReference type="STRING" id="583345.Mmol_1646"/>
<accession>C6WXA1</accession>
<evidence type="ECO:0008006" key="5">
    <source>
        <dbReference type="Google" id="ProtNLM"/>
    </source>
</evidence>
<protein>
    <recommendedName>
        <fullName evidence="5">DUF4124 domain-containing protein</fullName>
    </recommendedName>
</protein>
<feature type="region of interest" description="Disordered" evidence="1">
    <location>
        <begin position="149"/>
        <end position="171"/>
    </location>
</feature>
<evidence type="ECO:0000256" key="1">
    <source>
        <dbReference type="SAM" id="MobiDB-lite"/>
    </source>
</evidence>
<dbReference type="Proteomes" id="UP000002742">
    <property type="component" value="Chromosome"/>
</dbReference>
<evidence type="ECO:0000313" key="3">
    <source>
        <dbReference type="EMBL" id="ACT48550.1"/>
    </source>
</evidence>
<dbReference type="HOGENOM" id="CLU_1561132_0_0_4"/>
<proteinExistence type="predicted"/>
<evidence type="ECO:0000313" key="4">
    <source>
        <dbReference type="Proteomes" id="UP000002742"/>
    </source>
</evidence>
<name>C6WXA1_METML</name>
<keyword evidence="4" id="KW-1185">Reference proteome</keyword>
<dbReference type="AlphaFoldDB" id="C6WXA1"/>
<dbReference type="EMBL" id="CP001672">
    <property type="protein sequence ID" value="ACT48550.1"/>
    <property type="molecule type" value="Genomic_DNA"/>
</dbReference>
<feature type="signal peptide" evidence="2">
    <location>
        <begin position="1"/>
        <end position="22"/>
    </location>
</feature>
<feature type="chain" id="PRO_5002973318" description="DUF4124 domain-containing protein" evidence="2">
    <location>
        <begin position="23"/>
        <end position="171"/>
    </location>
</feature>
<evidence type="ECO:0000256" key="2">
    <source>
        <dbReference type="SAM" id="SignalP"/>
    </source>
</evidence>